<feature type="active site" description="Proton acceptor" evidence="1">
    <location>
        <position position="30"/>
    </location>
</feature>
<name>A0A1C1YWK9_9HYPH</name>
<dbReference type="PROSITE" id="PS51707">
    <property type="entry name" value="CYTH"/>
    <property type="match status" value="1"/>
</dbReference>
<dbReference type="Proteomes" id="UP000094795">
    <property type="component" value="Unassembled WGS sequence"/>
</dbReference>
<dbReference type="Pfam" id="PF01928">
    <property type="entry name" value="CYTH"/>
    <property type="match status" value="1"/>
</dbReference>
<proteinExistence type="predicted"/>
<reference evidence="3 4" key="1">
    <citation type="submission" date="2015-12" db="EMBL/GenBank/DDBJ databases">
        <authorList>
            <person name="Shamseldin A."/>
            <person name="Moawad H."/>
            <person name="Abd El-Rahim W.M."/>
            <person name="Sadowsky M.J."/>
        </authorList>
    </citation>
    <scope>NUCLEOTIDE SEQUENCE [LARGE SCALE GENOMIC DNA]</scope>
    <source>
        <strain evidence="3 4">JC234</strain>
    </source>
</reference>
<evidence type="ECO:0000313" key="4">
    <source>
        <dbReference type="Proteomes" id="UP000094795"/>
    </source>
</evidence>
<gene>
    <name evidence="3" type="ORF">AWJ14_03905</name>
</gene>
<dbReference type="Gene3D" id="2.40.320.10">
    <property type="entry name" value="Hypothetical Protein Pfu-838710-001"/>
    <property type="match status" value="1"/>
</dbReference>
<dbReference type="InterPro" id="IPR023577">
    <property type="entry name" value="CYTH_domain"/>
</dbReference>
<evidence type="ECO:0000259" key="2">
    <source>
        <dbReference type="PROSITE" id="PS51707"/>
    </source>
</evidence>
<dbReference type="InterPro" id="IPR012042">
    <property type="entry name" value="NeuTTM/CthTTM-like"/>
</dbReference>
<feature type="domain" description="CYTH" evidence="2">
    <location>
        <begin position="2"/>
        <end position="148"/>
    </location>
</feature>
<dbReference type="PANTHER" id="PTHR40114">
    <property type="entry name" value="SLR0698 PROTEIN"/>
    <property type="match status" value="1"/>
</dbReference>
<dbReference type="PIRSF" id="PIRSF016487">
    <property type="entry name" value="CYTH_UCP016487"/>
    <property type="match status" value="1"/>
</dbReference>
<organism evidence="3 4">
    <name type="scientific">Hoeflea olei</name>
    <dbReference type="NCBI Taxonomy" id="1480615"/>
    <lineage>
        <taxon>Bacteria</taxon>
        <taxon>Pseudomonadati</taxon>
        <taxon>Pseudomonadota</taxon>
        <taxon>Alphaproteobacteria</taxon>
        <taxon>Hyphomicrobiales</taxon>
        <taxon>Rhizobiaceae</taxon>
        <taxon>Hoeflea</taxon>
    </lineage>
</organism>
<dbReference type="CDD" id="cd07891">
    <property type="entry name" value="CYTH-like_CthTTM-like_1"/>
    <property type="match status" value="1"/>
</dbReference>
<dbReference type="SUPFAM" id="SSF55154">
    <property type="entry name" value="CYTH-like phosphatases"/>
    <property type="match status" value="1"/>
</dbReference>
<dbReference type="PANTHER" id="PTHR40114:SF1">
    <property type="entry name" value="SLR0698 PROTEIN"/>
    <property type="match status" value="1"/>
</dbReference>
<evidence type="ECO:0000256" key="1">
    <source>
        <dbReference type="PIRSR" id="PIRSR016487-1"/>
    </source>
</evidence>
<dbReference type="SMART" id="SM01118">
    <property type="entry name" value="CYTH"/>
    <property type="match status" value="1"/>
</dbReference>
<keyword evidence="4" id="KW-1185">Reference proteome</keyword>
<sequence>MASEIERKFLVESDDWRGLVQSSRPIVQAYVAIDGDTSLRVRISGGTKASITLKVGVSDMTREEFEYAVPLDDARAMVAASRGRLIEKTRHLIPAGSHLWEVDVFGGSLSGLVIAEVELSSEDETPALPAWLGREITGDRAYTNAMLATHGRPEGADA</sequence>
<dbReference type="RefSeq" id="WP_066178395.1">
    <property type="nucleotide sequence ID" value="NZ_LQZT01000012.1"/>
</dbReference>
<comment type="caution">
    <text evidence="3">The sequence shown here is derived from an EMBL/GenBank/DDBJ whole genome shotgun (WGS) entry which is preliminary data.</text>
</comment>
<dbReference type="EMBL" id="LQZT01000012">
    <property type="protein sequence ID" value="OCW57943.1"/>
    <property type="molecule type" value="Genomic_DNA"/>
</dbReference>
<dbReference type="InterPro" id="IPR033469">
    <property type="entry name" value="CYTH-like_dom_sf"/>
</dbReference>
<accession>A0A1C1YWK9</accession>
<evidence type="ECO:0000313" key="3">
    <source>
        <dbReference type="EMBL" id="OCW57943.1"/>
    </source>
</evidence>
<dbReference type="AlphaFoldDB" id="A0A1C1YWK9"/>
<protein>
    <submittedName>
        <fullName evidence="3">Adenylate cyclase</fullName>
    </submittedName>
</protein>
<dbReference type="STRING" id="1480615.AWJ14_03905"/>
<dbReference type="OrthoDB" id="9805588at2"/>